<dbReference type="Proteomes" id="UP000887013">
    <property type="component" value="Unassembled WGS sequence"/>
</dbReference>
<evidence type="ECO:0000313" key="2">
    <source>
        <dbReference type="Proteomes" id="UP000887013"/>
    </source>
</evidence>
<dbReference type="OrthoDB" id="6436543at2759"/>
<comment type="caution">
    <text evidence="1">The sequence shown here is derived from an EMBL/GenBank/DDBJ whole genome shotgun (WGS) entry which is preliminary data.</text>
</comment>
<accession>A0A8X6NBB1</accession>
<name>A0A8X6NBB1_NEPPI</name>
<dbReference type="AlphaFoldDB" id="A0A8X6NBB1"/>
<sequence length="119" mass="13299">MLLLILPSVPSSRYFEPSSAARHSCFNRTKVFSLHAKPHIAPGCFRPNSGSSDNFEAFFNSLVSSSQSPCDLWLRAFLKDLVYGGNIRALPEMKASITRLVDAIDREILRAITEHTDMN</sequence>
<protein>
    <submittedName>
        <fullName evidence="1">Uncharacterized protein</fullName>
    </submittedName>
</protein>
<organism evidence="1 2">
    <name type="scientific">Nephila pilipes</name>
    <name type="common">Giant wood spider</name>
    <name type="synonym">Nephila maculata</name>
    <dbReference type="NCBI Taxonomy" id="299642"/>
    <lineage>
        <taxon>Eukaryota</taxon>
        <taxon>Metazoa</taxon>
        <taxon>Ecdysozoa</taxon>
        <taxon>Arthropoda</taxon>
        <taxon>Chelicerata</taxon>
        <taxon>Arachnida</taxon>
        <taxon>Araneae</taxon>
        <taxon>Araneomorphae</taxon>
        <taxon>Entelegynae</taxon>
        <taxon>Araneoidea</taxon>
        <taxon>Nephilidae</taxon>
        <taxon>Nephila</taxon>
    </lineage>
</organism>
<proteinExistence type="predicted"/>
<gene>
    <name evidence="1" type="ORF">NPIL_249261</name>
</gene>
<dbReference type="EMBL" id="BMAW01056264">
    <property type="protein sequence ID" value="GFT05005.1"/>
    <property type="molecule type" value="Genomic_DNA"/>
</dbReference>
<reference evidence="1" key="1">
    <citation type="submission" date="2020-08" db="EMBL/GenBank/DDBJ databases">
        <title>Multicomponent nature underlies the extraordinary mechanical properties of spider dragline silk.</title>
        <authorList>
            <person name="Kono N."/>
            <person name="Nakamura H."/>
            <person name="Mori M."/>
            <person name="Yoshida Y."/>
            <person name="Ohtoshi R."/>
            <person name="Malay A.D."/>
            <person name="Moran D.A.P."/>
            <person name="Tomita M."/>
            <person name="Numata K."/>
            <person name="Arakawa K."/>
        </authorList>
    </citation>
    <scope>NUCLEOTIDE SEQUENCE</scope>
</reference>
<evidence type="ECO:0000313" key="1">
    <source>
        <dbReference type="EMBL" id="GFT05005.1"/>
    </source>
</evidence>
<keyword evidence="2" id="KW-1185">Reference proteome</keyword>